<comment type="caution">
    <text evidence="1">The sequence shown here is derived from an EMBL/GenBank/DDBJ whole genome shotgun (WGS) entry which is preliminary data.</text>
</comment>
<dbReference type="PANTHER" id="PTHR36346:SF2">
    <property type="entry name" value="EXPRESSED PROTEIN"/>
    <property type="match status" value="1"/>
</dbReference>
<dbReference type="EMBL" id="BKCJ010008017">
    <property type="protein sequence ID" value="GEU80134.1"/>
    <property type="molecule type" value="Genomic_DNA"/>
</dbReference>
<accession>A0A6L2N6I3</accession>
<name>A0A6L2N6I3_TANCI</name>
<sequence>MSAMVNIWLGELTKLREKIQLEKTMMKKANHLFIKSISSKKLEEEEEYVAKSASSVVPVTAEKRVSEETIFMLMDRFAPS</sequence>
<proteinExistence type="predicted"/>
<dbReference type="PANTHER" id="PTHR36346">
    <property type="entry name" value="EXPRESSED PROTEIN"/>
    <property type="match status" value="1"/>
</dbReference>
<reference evidence="1" key="1">
    <citation type="journal article" date="2019" name="Sci. Rep.">
        <title>Draft genome of Tanacetum cinerariifolium, the natural source of mosquito coil.</title>
        <authorList>
            <person name="Yamashiro T."/>
            <person name="Shiraishi A."/>
            <person name="Satake H."/>
            <person name="Nakayama K."/>
        </authorList>
    </citation>
    <scope>NUCLEOTIDE SEQUENCE</scope>
</reference>
<evidence type="ECO:0000313" key="1">
    <source>
        <dbReference type="EMBL" id="GEU80134.1"/>
    </source>
</evidence>
<organism evidence="1">
    <name type="scientific">Tanacetum cinerariifolium</name>
    <name type="common">Dalmatian daisy</name>
    <name type="synonym">Chrysanthemum cinerariifolium</name>
    <dbReference type="NCBI Taxonomy" id="118510"/>
    <lineage>
        <taxon>Eukaryota</taxon>
        <taxon>Viridiplantae</taxon>
        <taxon>Streptophyta</taxon>
        <taxon>Embryophyta</taxon>
        <taxon>Tracheophyta</taxon>
        <taxon>Spermatophyta</taxon>
        <taxon>Magnoliopsida</taxon>
        <taxon>eudicotyledons</taxon>
        <taxon>Gunneridae</taxon>
        <taxon>Pentapetalae</taxon>
        <taxon>asterids</taxon>
        <taxon>campanulids</taxon>
        <taxon>Asterales</taxon>
        <taxon>Asteraceae</taxon>
        <taxon>Asteroideae</taxon>
        <taxon>Anthemideae</taxon>
        <taxon>Anthemidinae</taxon>
        <taxon>Tanacetum</taxon>
    </lineage>
</organism>
<dbReference type="AlphaFoldDB" id="A0A6L2N6I3"/>
<gene>
    <name evidence="1" type="ORF">Tci_052112</name>
</gene>
<protein>
    <submittedName>
        <fullName evidence="1">Uncharacterized protein</fullName>
    </submittedName>
</protein>